<sequence>MSEAQFDEVFKKLKEVIADIIKKKEYESITGQKFYDKFKHEFGILGSPAIRTGIKLNKDRIITLFNENIETFKDFCSYHTENADTGARTIINFIVNVINDSEIERQWERYKSKLLSGGKISKIIKNKTKKTTTKGKKWSQKYKDSINCRRPKGFSQKQHCKYGRKK</sequence>
<reference evidence="1" key="1">
    <citation type="journal article" date="2020" name="Nature">
        <title>Giant virus diversity and host interactions through global metagenomics.</title>
        <authorList>
            <person name="Schulz F."/>
            <person name="Roux S."/>
            <person name="Paez-Espino D."/>
            <person name="Jungbluth S."/>
            <person name="Walsh D.A."/>
            <person name="Denef V.J."/>
            <person name="McMahon K.D."/>
            <person name="Konstantinidis K.T."/>
            <person name="Eloe-Fadrosh E.A."/>
            <person name="Kyrpides N.C."/>
            <person name="Woyke T."/>
        </authorList>
    </citation>
    <scope>NUCLEOTIDE SEQUENCE</scope>
    <source>
        <strain evidence="1">GVMAG-M-3300023184-86</strain>
    </source>
</reference>
<proteinExistence type="predicted"/>
<accession>A0A6C0IGJ1</accession>
<evidence type="ECO:0000313" key="1">
    <source>
        <dbReference type="EMBL" id="QHT92062.1"/>
    </source>
</evidence>
<dbReference type="EMBL" id="MN740175">
    <property type="protein sequence ID" value="QHT92062.1"/>
    <property type="molecule type" value="Genomic_DNA"/>
</dbReference>
<protein>
    <submittedName>
        <fullName evidence="1">Uncharacterized protein</fullName>
    </submittedName>
</protein>
<dbReference type="AlphaFoldDB" id="A0A6C0IGJ1"/>
<organism evidence="1">
    <name type="scientific">viral metagenome</name>
    <dbReference type="NCBI Taxonomy" id="1070528"/>
    <lineage>
        <taxon>unclassified sequences</taxon>
        <taxon>metagenomes</taxon>
        <taxon>organismal metagenomes</taxon>
    </lineage>
</organism>
<name>A0A6C0IGJ1_9ZZZZ</name>